<dbReference type="Proteomes" id="UP001631969">
    <property type="component" value="Unassembled WGS sequence"/>
</dbReference>
<dbReference type="EMBL" id="JBJURJ010000023">
    <property type="protein sequence ID" value="MFM9331914.1"/>
    <property type="molecule type" value="Genomic_DNA"/>
</dbReference>
<accession>A0ACC7P6P2</accession>
<sequence>MKSSMLWDVVIYLVLPIAVWRLGEGHLPDYYLILLTGIPGIIYTVLTLAIRKKANFTGIFLLTTMLIDSALDLLAGSVRNMFLYGLWQSVVMILFYGLTLLLRRPVSMYFALDVAELQGYNRQETRELYVSPKPWRLLQLITVLMGVKSLGFAFIKWSVLTHFYNERLGKLTIGYDNYLFYIRMYNWVWGAVIAVCWLLFYRSVMALVKDEPNPAV</sequence>
<reference evidence="1" key="1">
    <citation type="submission" date="2024-12" db="EMBL/GenBank/DDBJ databases">
        <authorList>
            <person name="Wu N."/>
        </authorList>
    </citation>
    <scope>NUCLEOTIDE SEQUENCE</scope>
    <source>
        <strain evidence="1">P15</strain>
    </source>
</reference>
<proteinExistence type="predicted"/>
<organism evidence="1 2">
    <name type="scientific">Paenibacillus mesotrionivorans</name>
    <dbReference type="NCBI Taxonomy" id="3160968"/>
    <lineage>
        <taxon>Bacteria</taxon>
        <taxon>Bacillati</taxon>
        <taxon>Bacillota</taxon>
        <taxon>Bacilli</taxon>
        <taxon>Bacillales</taxon>
        <taxon>Paenibacillaceae</taxon>
        <taxon>Paenibacillus</taxon>
    </lineage>
</organism>
<keyword evidence="2" id="KW-1185">Reference proteome</keyword>
<evidence type="ECO:0000313" key="1">
    <source>
        <dbReference type="EMBL" id="MFM9331914.1"/>
    </source>
</evidence>
<evidence type="ECO:0000313" key="2">
    <source>
        <dbReference type="Proteomes" id="UP001631969"/>
    </source>
</evidence>
<name>A0ACC7P6P2_9BACL</name>
<comment type="caution">
    <text evidence="1">The sequence shown here is derived from an EMBL/GenBank/DDBJ whole genome shotgun (WGS) entry which is preliminary data.</text>
</comment>
<gene>
    <name evidence="1" type="ORF">ACI1P1_26820</name>
</gene>
<protein>
    <submittedName>
        <fullName evidence="1">VC0807 family protein</fullName>
    </submittedName>
</protein>